<name>A0A1F7ZS14_9EURO</name>
<comment type="caution">
    <text evidence="1">The sequence shown here is derived from an EMBL/GenBank/DDBJ whole genome shotgun (WGS) entry which is preliminary data.</text>
</comment>
<sequence>MHRSKLRLDPDLWAIDLDRIGQEGSEDLINNQILTILAKVVNFIACSDGTSASKGLDEWYKLRDLLDHWNHSVKGRSFMDPVSVYEEDGQPFTTIWFARSVCDFAPHLLPYARP</sequence>
<dbReference type="OrthoDB" id="4525710at2759"/>
<dbReference type="GeneID" id="34452444"/>
<reference evidence="1 2" key="1">
    <citation type="journal article" date="2016" name="Genome Biol. Evol.">
        <title>Draft genome sequence of an aflatoxigenic Aspergillus species, A. bombycis.</title>
        <authorList>
            <person name="Moore G.G."/>
            <person name="Mack B.M."/>
            <person name="Beltz S.B."/>
            <person name="Gilbert M.K."/>
        </authorList>
    </citation>
    <scope>NUCLEOTIDE SEQUENCE [LARGE SCALE GENOMIC DNA]</scope>
    <source>
        <strain evidence="2">NRRL 26010</strain>
    </source>
</reference>
<protein>
    <submittedName>
        <fullName evidence="1">Uncharacterized protein</fullName>
    </submittedName>
</protein>
<dbReference type="AlphaFoldDB" id="A0A1F7ZS14"/>
<dbReference type="RefSeq" id="XP_022385967.1">
    <property type="nucleotide sequence ID" value="XM_022536182.1"/>
</dbReference>
<evidence type="ECO:0000313" key="2">
    <source>
        <dbReference type="Proteomes" id="UP000179179"/>
    </source>
</evidence>
<organism evidence="1 2">
    <name type="scientific">Aspergillus bombycis</name>
    <dbReference type="NCBI Taxonomy" id="109264"/>
    <lineage>
        <taxon>Eukaryota</taxon>
        <taxon>Fungi</taxon>
        <taxon>Dikarya</taxon>
        <taxon>Ascomycota</taxon>
        <taxon>Pezizomycotina</taxon>
        <taxon>Eurotiomycetes</taxon>
        <taxon>Eurotiomycetidae</taxon>
        <taxon>Eurotiales</taxon>
        <taxon>Aspergillaceae</taxon>
        <taxon>Aspergillus</taxon>
    </lineage>
</organism>
<dbReference type="Proteomes" id="UP000179179">
    <property type="component" value="Unassembled WGS sequence"/>
</dbReference>
<gene>
    <name evidence="1" type="ORF">ABOM_009054</name>
</gene>
<evidence type="ECO:0000313" key="1">
    <source>
        <dbReference type="EMBL" id="OGM42250.1"/>
    </source>
</evidence>
<keyword evidence="2" id="KW-1185">Reference proteome</keyword>
<dbReference type="EMBL" id="LYCR01000093">
    <property type="protein sequence ID" value="OGM42250.1"/>
    <property type="molecule type" value="Genomic_DNA"/>
</dbReference>
<proteinExistence type="predicted"/>
<accession>A0A1F7ZS14</accession>